<comment type="caution">
    <text evidence="1">The sequence shown here is derived from an EMBL/GenBank/DDBJ whole genome shotgun (WGS) entry which is preliminary data.</text>
</comment>
<evidence type="ECO:0000313" key="1">
    <source>
        <dbReference type="EMBL" id="MPC48540.1"/>
    </source>
</evidence>
<dbReference type="Proteomes" id="UP000324222">
    <property type="component" value="Unassembled WGS sequence"/>
</dbReference>
<reference evidence="1 2" key="1">
    <citation type="submission" date="2019-05" db="EMBL/GenBank/DDBJ databases">
        <title>Another draft genome of Portunus trituberculatus and its Hox gene families provides insights of decapod evolution.</title>
        <authorList>
            <person name="Jeong J.-H."/>
            <person name="Song I."/>
            <person name="Kim S."/>
            <person name="Choi T."/>
            <person name="Kim D."/>
            <person name="Ryu S."/>
            <person name="Kim W."/>
        </authorList>
    </citation>
    <scope>NUCLEOTIDE SEQUENCE [LARGE SCALE GENOMIC DNA]</scope>
    <source>
        <tissue evidence="1">Muscle</tissue>
    </source>
</reference>
<sequence length="59" mass="6442">MKAGKACGPKGALSWHLRHAARCLAAYYNDYVQNDWVSGSSRFASRPEHRAGVAAPKIL</sequence>
<name>A0A5B7FLH6_PORTR</name>
<proteinExistence type="predicted"/>
<keyword evidence="2" id="KW-1185">Reference proteome</keyword>
<dbReference type="AlphaFoldDB" id="A0A5B7FLH6"/>
<organism evidence="1 2">
    <name type="scientific">Portunus trituberculatus</name>
    <name type="common">Swimming crab</name>
    <name type="synonym">Neptunus trituberculatus</name>
    <dbReference type="NCBI Taxonomy" id="210409"/>
    <lineage>
        <taxon>Eukaryota</taxon>
        <taxon>Metazoa</taxon>
        <taxon>Ecdysozoa</taxon>
        <taxon>Arthropoda</taxon>
        <taxon>Crustacea</taxon>
        <taxon>Multicrustacea</taxon>
        <taxon>Malacostraca</taxon>
        <taxon>Eumalacostraca</taxon>
        <taxon>Eucarida</taxon>
        <taxon>Decapoda</taxon>
        <taxon>Pleocyemata</taxon>
        <taxon>Brachyura</taxon>
        <taxon>Eubrachyura</taxon>
        <taxon>Portunoidea</taxon>
        <taxon>Portunidae</taxon>
        <taxon>Portuninae</taxon>
        <taxon>Portunus</taxon>
    </lineage>
</organism>
<dbReference type="EMBL" id="VSRR010008343">
    <property type="protein sequence ID" value="MPC48540.1"/>
    <property type="molecule type" value="Genomic_DNA"/>
</dbReference>
<protein>
    <submittedName>
        <fullName evidence="1">Uncharacterized protein</fullName>
    </submittedName>
</protein>
<gene>
    <name evidence="1" type="ORF">E2C01_042316</name>
</gene>
<evidence type="ECO:0000313" key="2">
    <source>
        <dbReference type="Proteomes" id="UP000324222"/>
    </source>
</evidence>
<accession>A0A5B7FLH6</accession>